<dbReference type="CDD" id="cd07739">
    <property type="entry name" value="metallo-hydrolase-like_MBL-fold"/>
    <property type="match status" value="1"/>
</dbReference>
<dbReference type="AlphaFoldDB" id="A0A0K1XHG8"/>
<dbReference type="PATRIC" id="fig|1698449.3.peg.1569"/>
<dbReference type="InterPro" id="IPR036866">
    <property type="entry name" value="RibonucZ/Hydroxyglut_hydro"/>
</dbReference>
<evidence type="ECO:0000313" key="2">
    <source>
        <dbReference type="EMBL" id="AKX60613.1"/>
    </source>
</evidence>
<dbReference type="InterPro" id="IPR001279">
    <property type="entry name" value="Metallo-B-lactamas"/>
</dbReference>
<dbReference type="PANTHER" id="PTHR42951">
    <property type="entry name" value="METALLO-BETA-LACTAMASE DOMAIN-CONTAINING"/>
    <property type="match status" value="1"/>
</dbReference>
<dbReference type="Gene3D" id="3.60.15.10">
    <property type="entry name" value="Ribonuclease Z/Hydroxyacylglutathione hydrolase-like"/>
    <property type="match status" value="1"/>
</dbReference>
<gene>
    <name evidence="2" type="ORF">AKN88_07815</name>
</gene>
<evidence type="ECO:0000259" key="1">
    <source>
        <dbReference type="SMART" id="SM00849"/>
    </source>
</evidence>
<dbReference type="Pfam" id="PF00753">
    <property type="entry name" value="Lactamase_B"/>
    <property type="match status" value="1"/>
</dbReference>
<feature type="domain" description="Metallo-beta-lactamase" evidence="1">
    <location>
        <begin position="27"/>
        <end position="212"/>
    </location>
</feature>
<name>A0A0K1XHG8_9GAMM</name>
<proteinExistence type="predicted"/>
<dbReference type="RefSeq" id="WP_053101980.1">
    <property type="nucleotide sequence ID" value="NZ_CP012365.1"/>
</dbReference>
<dbReference type="SMART" id="SM00849">
    <property type="entry name" value="Lactamase_B"/>
    <property type="match status" value="1"/>
</dbReference>
<dbReference type="EMBL" id="CP012365">
    <property type="protein sequence ID" value="AKX60613.1"/>
    <property type="molecule type" value="Genomic_DNA"/>
</dbReference>
<protein>
    <submittedName>
        <fullName evidence="2">Beta-lactamase</fullName>
    </submittedName>
</protein>
<dbReference type="InterPro" id="IPR050855">
    <property type="entry name" value="NDM-1-like"/>
</dbReference>
<accession>A0A0K1XHG8</accession>
<reference evidence="2 3" key="1">
    <citation type="journal article" date="2015" name="Genome Announc.">
        <title>Genome Sequences of Oblitimonas alkaliphila gen. nov. sp. nov. (Proposed), a Novel Bacterium of the Pseudomonadaceae Family.</title>
        <authorList>
            <person name="Lauer A.C."/>
            <person name="Nicholson A.C."/>
            <person name="Humrighouse B.W."/>
            <person name="Emery B."/>
            <person name="Drobish A."/>
            <person name="Juieng P."/>
            <person name="Loparev V."/>
            <person name="McQuiston J.R."/>
        </authorList>
    </citation>
    <scope>NUCLEOTIDE SEQUENCE [LARGE SCALE GENOMIC DNA]</scope>
    <source>
        <strain evidence="2 3">E5571</strain>
    </source>
</reference>
<sequence>MVVTEALAAEPIQLETYKPTAAETIFPVTSNLIWAENEVLLIDAQFAARDAQALVKKIKDSGKSLNTIYISHGDPDFYFGLAVITDAFPEAKVVATPAVVQHIQQTQVTKLAHWGPELGTQEPARIVTPEPLTEDHLQFAGHRIDIIGLTSATPERTSLWLPELKTVLGGVLVDAGEHVWLADTQTLESRKTWVQLLDQLLALQPEQVIPGHYSGTLPQGDAALRFTKEYLTTFEQELTQASNADQLIQAMQQHYPQLPGKEALALSAKVLKGEMEWE</sequence>
<organism evidence="2 3">
    <name type="scientific">Thiopseudomonas alkaliphila</name>
    <dbReference type="NCBI Taxonomy" id="1697053"/>
    <lineage>
        <taxon>Bacteria</taxon>
        <taxon>Pseudomonadati</taxon>
        <taxon>Pseudomonadota</taxon>
        <taxon>Gammaproteobacteria</taxon>
        <taxon>Pseudomonadales</taxon>
        <taxon>Pseudomonadaceae</taxon>
        <taxon>Thiopseudomonas</taxon>
    </lineage>
</organism>
<dbReference type="SUPFAM" id="SSF56281">
    <property type="entry name" value="Metallo-hydrolase/oxidoreductase"/>
    <property type="match status" value="1"/>
</dbReference>
<dbReference type="Proteomes" id="UP000063953">
    <property type="component" value="Chromosome"/>
</dbReference>
<dbReference type="PANTHER" id="PTHR42951:SF14">
    <property type="entry name" value="METALLO-BETA-LACTAMASE SUPERFAMILY PROTEIN"/>
    <property type="match status" value="1"/>
</dbReference>
<dbReference type="STRING" id="1697053.AKN87_10205"/>
<keyword evidence="3" id="KW-1185">Reference proteome</keyword>
<evidence type="ECO:0000313" key="3">
    <source>
        <dbReference type="Proteomes" id="UP000063953"/>
    </source>
</evidence>